<keyword evidence="4" id="KW-0238">DNA-binding</keyword>
<feature type="region of interest" description="Disordered" evidence="5">
    <location>
        <begin position="1"/>
        <end position="21"/>
    </location>
</feature>
<gene>
    <name evidence="7" type="ORF">ANN_19523</name>
</gene>
<dbReference type="Proteomes" id="UP001148838">
    <property type="component" value="Unassembled WGS sequence"/>
</dbReference>
<feature type="domain" description="THAP-type" evidence="6">
    <location>
        <begin position="19"/>
        <end position="67"/>
    </location>
</feature>
<evidence type="ECO:0000256" key="3">
    <source>
        <dbReference type="ARBA" id="ARBA00022833"/>
    </source>
</evidence>
<dbReference type="SUPFAM" id="SSF57716">
    <property type="entry name" value="Glucocorticoid receptor-like (DNA-binding domain)"/>
    <property type="match status" value="1"/>
</dbReference>
<dbReference type="EMBL" id="JAJSOF020000031">
    <property type="protein sequence ID" value="KAJ4430930.1"/>
    <property type="molecule type" value="Genomic_DNA"/>
</dbReference>
<evidence type="ECO:0000313" key="7">
    <source>
        <dbReference type="EMBL" id="KAJ4430930.1"/>
    </source>
</evidence>
<evidence type="ECO:0000259" key="6">
    <source>
        <dbReference type="Pfam" id="PF05485"/>
    </source>
</evidence>
<dbReference type="InterPro" id="IPR006612">
    <property type="entry name" value="THAP_Znf"/>
</dbReference>
<organism evidence="7 8">
    <name type="scientific">Periplaneta americana</name>
    <name type="common">American cockroach</name>
    <name type="synonym">Blatta americana</name>
    <dbReference type="NCBI Taxonomy" id="6978"/>
    <lineage>
        <taxon>Eukaryota</taxon>
        <taxon>Metazoa</taxon>
        <taxon>Ecdysozoa</taxon>
        <taxon>Arthropoda</taxon>
        <taxon>Hexapoda</taxon>
        <taxon>Insecta</taxon>
        <taxon>Pterygota</taxon>
        <taxon>Neoptera</taxon>
        <taxon>Polyneoptera</taxon>
        <taxon>Dictyoptera</taxon>
        <taxon>Blattodea</taxon>
        <taxon>Blattoidea</taxon>
        <taxon>Blattidae</taxon>
        <taxon>Blattinae</taxon>
        <taxon>Periplaneta</taxon>
    </lineage>
</organism>
<evidence type="ECO:0000256" key="1">
    <source>
        <dbReference type="ARBA" id="ARBA00022723"/>
    </source>
</evidence>
<accession>A0ABQ8SAC1</accession>
<dbReference type="Pfam" id="PF05485">
    <property type="entry name" value="THAP"/>
    <property type="match status" value="1"/>
</dbReference>
<reference evidence="7 8" key="1">
    <citation type="journal article" date="2022" name="Allergy">
        <title>Genome assembly and annotation of Periplaneta americana reveal a comprehensive cockroach allergen profile.</title>
        <authorList>
            <person name="Wang L."/>
            <person name="Xiong Q."/>
            <person name="Saelim N."/>
            <person name="Wang L."/>
            <person name="Nong W."/>
            <person name="Wan A.T."/>
            <person name="Shi M."/>
            <person name="Liu X."/>
            <person name="Cao Q."/>
            <person name="Hui J.H.L."/>
            <person name="Sookrung N."/>
            <person name="Leung T.F."/>
            <person name="Tungtrongchitr A."/>
            <person name="Tsui S.K.W."/>
        </authorList>
    </citation>
    <scope>NUCLEOTIDE SEQUENCE [LARGE SCALE GENOMIC DNA]</scope>
    <source>
        <strain evidence="7">PWHHKU_190912</strain>
    </source>
</reference>
<name>A0ABQ8SAC1_PERAM</name>
<proteinExistence type="predicted"/>
<protein>
    <recommendedName>
        <fullName evidence="6">THAP-type domain-containing protein</fullName>
    </recommendedName>
</protein>
<evidence type="ECO:0000256" key="4">
    <source>
        <dbReference type="ARBA" id="ARBA00023125"/>
    </source>
</evidence>
<keyword evidence="3" id="KW-0862">Zinc</keyword>
<evidence type="ECO:0000313" key="8">
    <source>
        <dbReference type="Proteomes" id="UP001148838"/>
    </source>
</evidence>
<dbReference type="InterPro" id="IPR036397">
    <property type="entry name" value="RNaseH_sf"/>
</dbReference>
<evidence type="ECO:0000256" key="5">
    <source>
        <dbReference type="SAM" id="MobiDB-lite"/>
    </source>
</evidence>
<evidence type="ECO:0000256" key="2">
    <source>
        <dbReference type="ARBA" id="ARBA00022771"/>
    </source>
</evidence>
<keyword evidence="2" id="KW-0863">Zinc-finger</keyword>
<keyword evidence="8" id="KW-1185">Reference proteome</keyword>
<dbReference type="Gene3D" id="3.30.420.10">
    <property type="entry name" value="Ribonuclease H-like superfamily/Ribonuclease H"/>
    <property type="match status" value="1"/>
</dbReference>
<sequence length="347" mass="39970">MAGLCEGGNEPPDSLKASRDPHRRQQWLRSIHRDNFQPGTTAIVCINHFSEQYIVREDRAVRSDSSVLVVPRKIPKLTPQYLPSDCKQKHESKFNLFASEGRKKVWRKRRTELEQQYIVSTVKHGGWYVMVWRCMASSGVRNLAFIDGKMDQYKFIAVLRDILSNSVHKLGLDGVFRFQQDNDSKHTAIETRESDIFTYGNEKLEIVNSYKYLGLTLQVTGKSFTKHIEERCSAAIKATYDIKKLEKLSTTTALRLFYIKIAPIVSYALKKIWVHLTSANLKKLEAVKASYLKRALQVSRTTQTRLVYLLMDTDFFVRELMTSNGLQPTPAYEAHVRDREEKAADVD</sequence>
<keyword evidence="1" id="KW-0479">Metal-binding</keyword>
<comment type="caution">
    <text evidence="7">The sequence shown here is derived from an EMBL/GenBank/DDBJ whole genome shotgun (WGS) entry which is preliminary data.</text>
</comment>